<evidence type="ECO:0008006" key="3">
    <source>
        <dbReference type="Google" id="ProtNLM"/>
    </source>
</evidence>
<sequence length="63" mass="7155">MNVLIGHGLFDLITPHFGSKMALDQLLPFASERRVKFVVYRGGHMFYSRVAPSLRAETDAMMK</sequence>
<dbReference type="Proteomes" id="UP000199245">
    <property type="component" value="Unassembled WGS sequence"/>
</dbReference>
<dbReference type="SUPFAM" id="SSF53474">
    <property type="entry name" value="alpha/beta-Hydrolases"/>
    <property type="match status" value="1"/>
</dbReference>
<proteinExistence type="predicted"/>
<evidence type="ECO:0000313" key="2">
    <source>
        <dbReference type="Proteomes" id="UP000199245"/>
    </source>
</evidence>
<protein>
    <recommendedName>
        <fullName evidence="3">Peptidase S33 tripeptidyl aminopeptidase-like C-terminal domain-containing protein</fullName>
    </recommendedName>
</protein>
<name>A0A1G7PQF3_9BRAD</name>
<dbReference type="RefSeq" id="WP_092090411.1">
    <property type="nucleotide sequence ID" value="NZ_FMZW01000083.1"/>
</dbReference>
<accession>A0A1G7PQF3</accession>
<dbReference type="InterPro" id="IPR029058">
    <property type="entry name" value="AB_hydrolase_fold"/>
</dbReference>
<dbReference type="EMBL" id="FMZW01000083">
    <property type="protein sequence ID" value="SDF88562.1"/>
    <property type="molecule type" value="Genomic_DNA"/>
</dbReference>
<reference evidence="1 2" key="1">
    <citation type="submission" date="2016-10" db="EMBL/GenBank/DDBJ databases">
        <authorList>
            <person name="de Groot N.N."/>
        </authorList>
    </citation>
    <scope>NUCLEOTIDE SEQUENCE [LARGE SCALE GENOMIC DNA]</scope>
    <source>
        <strain evidence="1 2">R5</strain>
    </source>
</reference>
<organism evidence="1 2">
    <name type="scientific">Bradyrhizobium brasilense</name>
    <dbReference type="NCBI Taxonomy" id="1419277"/>
    <lineage>
        <taxon>Bacteria</taxon>
        <taxon>Pseudomonadati</taxon>
        <taxon>Pseudomonadota</taxon>
        <taxon>Alphaproteobacteria</taxon>
        <taxon>Hyphomicrobiales</taxon>
        <taxon>Nitrobacteraceae</taxon>
        <taxon>Bradyrhizobium</taxon>
    </lineage>
</organism>
<dbReference type="AlphaFoldDB" id="A0A1G7PQF3"/>
<gene>
    <name evidence="1" type="ORF">SAMN05216337_10835</name>
</gene>
<evidence type="ECO:0000313" key="1">
    <source>
        <dbReference type="EMBL" id="SDF88562.1"/>
    </source>
</evidence>